<evidence type="ECO:0008006" key="2">
    <source>
        <dbReference type="Google" id="ProtNLM"/>
    </source>
</evidence>
<dbReference type="EMBL" id="UOEH01000497">
    <property type="protein sequence ID" value="VAW06043.1"/>
    <property type="molecule type" value="Genomic_DNA"/>
</dbReference>
<sequence>QFLKDHPDMAAEIEHAIRKNAGLVAEEMLVGETKQDDDDAAAKAS</sequence>
<dbReference type="AlphaFoldDB" id="A0A3B0SP85"/>
<accession>A0A3B0SP85</accession>
<gene>
    <name evidence="1" type="ORF">MNBD_ALPHA05-476</name>
</gene>
<protein>
    <recommendedName>
        <fullName evidence="2">DNA recombination/repair protein RecA</fullName>
    </recommendedName>
</protein>
<proteinExistence type="predicted"/>
<evidence type="ECO:0000313" key="1">
    <source>
        <dbReference type="EMBL" id="VAW06043.1"/>
    </source>
</evidence>
<feature type="non-terminal residue" evidence="1">
    <location>
        <position position="1"/>
    </location>
</feature>
<name>A0A3B0SP85_9ZZZZ</name>
<organism evidence="1">
    <name type="scientific">hydrothermal vent metagenome</name>
    <dbReference type="NCBI Taxonomy" id="652676"/>
    <lineage>
        <taxon>unclassified sequences</taxon>
        <taxon>metagenomes</taxon>
        <taxon>ecological metagenomes</taxon>
    </lineage>
</organism>
<dbReference type="Gene3D" id="3.30.250.10">
    <property type="entry name" value="RecA protein, C-terminal domain"/>
    <property type="match status" value="1"/>
</dbReference>
<reference evidence="1" key="1">
    <citation type="submission" date="2018-06" db="EMBL/GenBank/DDBJ databases">
        <authorList>
            <person name="Zhirakovskaya E."/>
        </authorList>
    </citation>
    <scope>NUCLEOTIDE SEQUENCE</scope>
</reference>